<organism evidence="2 3">
    <name type="scientific">Candidatus Electronema aureum</name>
    <dbReference type="NCBI Taxonomy" id="2005002"/>
    <lineage>
        <taxon>Bacteria</taxon>
        <taxon>Pseudomonadati</taxon>
        <taxon>Thermodesulfobacteriota</taxon>
        <taxon>Desulfobulbia</taxon>
        <taxon>Desulfobulbales</taxon>
        <taxon>Desulfobulbaceae</taxon>
        <taxon>Candidatus Electronema</taxon>
    </lineage>
</organism>
<protein>
    <submittedName>
        <fullName evidence="2">NB-ARC domain-containing protein</fullName>
    </submittedName>
</protein>
<dbReference type="InterPro" id="IPR027417">
    <property type="entry name" value="P-loop_NTPase"/>
</dbReference>
<evidence type="ECO:0000313" key="3">
    <source>
        <dbReference type="Proteomes" id="UP000316238"/>
    </source>
</evidence>
<name>A0A521FZ51_9BACT</name>
<proteinExistence type="predicted"/>
<dbReference type="EMBL" id="NQJD01000042">
    <property type="protein sequence ID" value="TAA74039.1"/>
    <property type="molecule type" value="Genomic_DNA"/>
</dbReference>
<dbReference type="Proteomes" id="UP000316238">
    <property type="component" value="Unassembled WGS sequence"/>
</dbReference>
<dbReference type="SUPFAM" id="SSF52540">
    <property type="entry name" value="P-loop containing nucleoside triphosphate hydrolases"/>
    <property type="match status" value="1"/>
</dbReference>
<reference evidence="2" key="1">
    <citation type="submission" date="2017-07" db="EMBL/GenBank/DDBJ databases">
        <title>The cable genome - Insights into the physiology and evolution of filamentous bacteria capable of sulfide oxidation via long distance electron transfer.</title>
        <authorList>
            <person name="Thorup C."/>
            <person name="Bjerg J.T."/>
            <person name="Schreiber L."/>
            <person name="Nielsen L.P."/>
            <person name="Kjeldsen K.U."/>
            <person name="Boesen T."/>
            <person name="Boggild A."/>
            <person name="Meysman F."/>
            <person name="Geelhoed J."/>
            <person name="Schramm A."/>
        </authorList>
    </citation>
    <scope>NUCLEOTIDE SEQUENCE [LARGE SCALE GENOMIC DNA]</scope>
    <source>
        <strain evidence="2">GS</strain>
    </source>
</reference>
<dbReference type="AlphaFoldDB" id="A0A521FZ51"/>
<dbReference type="PRINTS" id="PR00364">
    <property type="entry name" value="DISEASERSIST"/>
</dbReference>
<dbReference type="Pfam" id="PF00931">
    <property type="entry name" value="NB-ARC"/>
    <property type="match status" value="1"/>
</dbReference>
<keyword evidence="3" id="KW-1185">Reference proteome</keyword>
<dbReference type="InterPro" id="IPR002182">
    <property type="entry name" value="NB-ARC"/>
</dbReference>
<gene>
    <name evidence="2" type="ORF">CDV28_1429</name>
</gene>
<evidence type="ECO:0000259" key="1">
    <source>
        <dbReference type="Pfam" id="PF00931"/>
    </source>
</evidence>
<dbReference type="Gene3D" id="3.40.50.300">
    <property type="entry name" value="P-loop containing nucleotide triphosphate hydrolases"/>
    <property type="match status" value="1"/>
</dbReference>
<dbReference type="PANTHER" id="PTHR47691">
    <property type="entry name" value="REGULATOR-RELATED"/>
    <property type="match status" value="1"/>
</dbReference>
<comment type="caution">
    <text evidence="2">The sequence shown here is derived from an EMBL/GenBank/DDBJ whole genome shotgun (WGS) entry which is preliminary data.</text>
</comment>
<dbReference type="PANTHER" id="PTHR47691:SF3">
    <property type="entry name" value="HTH-TYPE TRANSCRIPTIONAL REGULATOR RV0890C-RELATED"/>
    <property type="match status" value="1"/>
</dbReference>
<sequence length="454" mass="51035">MVGLRHAVTLRRGDLQMSNQTGIIGKKARVKGGIHFHNHPAPPPIIPDQRPPREPCFLHREEELIWLNERLHPGKVVAVCGPGGMGKSALAAQAVRRLEPVRFPDGIIFHSFYSHPRIEQALQEIIKAFGQEPEPPLDTTLRRVLSGRQALLILDGTERADDLPALLRLRGGCGVLITSRKTEDAPDELRELKKLEKAQAEEVFRHYSKIAGDDVNVADICKILDGWPVALRIAGRYLRKTKESAAEYLRWLEKEPFKELGDGEHQEENAALLLRRSVDAVSDDARLALELAGDLAFLPIARAPVVAMMEGDERRTRNALNDLANYGLVERMKERWKVSHALIHTYARIELPLSKESIRRIAQYIKIESCLFDEQRLREIVKHALESPGSEITAYWQEVIITTTGNKHYEAGQTFRVRFPDGSDAVGVIGEVLLKCDGPDKAVTQQFPVSYLPK</sequence>
<evidence type="ECO:0000313" key="2">
    <source>
        <dbReference type="EMBL" id="TAA74039.1"/>
    </source>
</evidence>
<dbReference type="GO" id="GO:0043531">
    <property type="term" value="F:ADP binding"/>
    <property type="evidence" value="ECO:0007669"/>
    <property type="project" value="InterPro"/>
</dbReference>
<accession>A0A521FZ51</accession>
<feature type="domain" description="NB-ARC" evidence="1">
    <location>
        <begin position="67"/>
        <end position="183"/>
    </location>
</feature>